<gene>
    <name evidence="3" type="ORF">GQF01_34130</name>
</gene>
<comment type="caution">
    <text evidence="3">The sequence shown here is derived from an EMBL/GenBank/DDBJ whole genome shotgun (WGS) entry which is preliminary data.</text>
</comment>
<dbReference type="Proteomes" id="UP000481087">
    <property type="component" value="Unassembled WGS sequence"/>
</dbReference>
<evidence type="ECO:0000256" key="1">
    <source>
        <dbReference type="ARBA" id="ARBA00022603"/>
    </source>
</evidence>
<reference evidence="3 4" key="1">
    <citation type="submission" date="2019-12" db="EMBL/GenBank/DDBJ databases">
        <title>Paenibacillus sp. nov. sp. isolated from soil.</title>
        <authorList>
            <person name="Kim J."/>
            <person name="Jeong S.E."/>
            <person name="Jung H.S."/>
            <person name="Jeon C.O."/>
        </authorList>
    </citation>
    <scope>NUCLEOTIDE SEQUENCE [LARGE SCALE GENOMIC DNA]</scope>
    <source>
        <strain evidence="3 4">5J-6</strain>
    </source>
</reference>
<proteinExistence type="predicted"/>
<dbReference type="EMBL" id="WTUZ01000040">
    <property type="protein sequence ID" value="MZQ87165.1"/>
    <property type="molecule type" value="Genomic_DNA"/>
</dbReference>
<evidence type="ECO:0000313" key="4">
    <source>
        <dbReference type="Proteomes" id="UP000481087"/>
    </source>
</evidence>
<dbReference type="GO" id="GO:0008168">
    <property type="term" value="F:methyltransferase activity"/>
    <property type="evidence" value="ECO:0007669"/>
    <property type="project" value="UniProtKB-KW"/>
</dbReference>
<evidence type="ECO:0000313" key="3">
    <source>
        <dbReference type="EMBL" id="MZQ87165.1"/>
    </source>
</evidence>
<organism evidence="3 4">
    <name type="scientific">Paenibacillus silvestris</name>
    <dbReference type="NCBI Taxonomy" id="2606219"/>
    <lineage>
        <taxon>Bacteria</taxon>
        <taxon>Bacillati</taxon>
        <taxon>Bacillota</taxon>
        <taxon>Bacilli</taxon>
        <taxon>Bacillales</taxon>
        <taxon>Paenibacillaceae</taxon>
        <taxon>Paenibacillus</taxon>
    </lineage>
</organism>
<dbReference type="InterPro" id="IPR011990">
    <property type="entry name" value="TPR-like_helical_dom_sf"/>
</dbReference>
<dbReference type="Gene3D" id="3.40.50.12710">
    <property type="match status" value="1"/>
</dbReference>
<dbReference type="SUPFAM" id="SSF48452">
    <property type="entry name" value="TPR-like"/>
    <property type="match status" value="1"/>
</dbReference>
<dbReference type="AlphaFoldDB" id="A0A6L8VA49"/>
<dbReference type="InterPro" id="IPR003788">
    <property type="entry name" value="NDUFAF7"/>
</dbReference>
<dbReference type="Pfam" id="PF02636">
    <property type="entry name" value="Methyltransf_28"/>
    <property type="match status" value="1"/>
</dbReference>
<evidence type="ECO:0000256" key="2">
    <source>
        <dbReference type="ARBA" id="ARBA00022679"/>
    </source>
</evidence>
<dbReference type="InterPro" id="IPR038375">
    <property type="entry name" value="NDUFAF7_sf"/>
</dbReference>
<accession>A0A6L8VA49</accession>
<keyword evidence="1" id="KW-0489">Methyltransferase</keyword>
<keyword evidence="2" id="KW-0808">Transferase</keyword>
<keyword evidence="4" id="KW-1185">Reference proteome</keyword>
<dbReference type="SUPFAM" id="SSF53335">
    <property type="entry name" value="S-adenosyl-L-methionine-dependent methyltransferases"/>
    <property type="match status" value="1"/>
</dbReference>
<name>A0A6L8VA49_9BACL</name>
<sequence>MVTNDQKWHPFSESPIWELQRAYYEEQGIRAWQNNEVPEYITSNPMIATSYAEIIFGFLQDRAQSGCVTEPVTIVELGAGSGRLAFHVLKELCAMRDYAAPMSLPGFRYVMTDLAHKNLAFWKQHPSLRPYVEQGILDFAQFDAVKDDELYLTEAGIRIRRGDLLQPLLVVANYFFDSIPQELLYVDNKRVYDCLVSLQFSGKAAGRSATEMLEDVTLEYEYRLSEKYEQESYAYSHVIAQYTEKLEDSHVLFPVIGLQCLERLNLLSREGFVLLTADKGDHRLESWEYSEPPQLIHHGSFSLTANYHALNDVWEQRGALCLFTQHPYHHLNIGCMLMLSNPAGYGNTRLAYRRFIERYGPDDFITIKEWLDGYLDQLEVPQFLSFWRLSGYDAQFLLQFASRLKEQLPMCEEGVYSDLRLGIYQMWEGYYPMKEQHEMALECAALLYQMEMYQDASTFFEKTEDAYHLNPDVLYDRAICYYEVGDVEAARRYAGLTLKLASEHEGAISLLELEE</sequence>
<protein>
    <submittedName>
        <fullName evidence="3">Tetratricopeptide repeat protein</fullName>
    </submittedName>
</protein>
<dbReference type="Gene3D" id="1.25.40.10">
    <property type="entry name" value="Tetratricopeptide repeat domain"/>
    <property type="match status" value="1"/>
</dbReference>
<dbReference type="GO" id="GO:0032259">
    <property type="term" value="P:methylation"/>
    <property type="evidence" value="ECO:0007669"/>
    <property type="project" value="UniProtKB-KW"/>
</dbReference>
<dbReference type="InterPro" id="IPR029063">
    <property type="entry name" value="SAM-dependent_MTases_sf"/>
</dbReference>
<dbReference type="RefSeq" id="WP_161411800.1">
    <property type="nucleotide sequence ID" value="NZ_WTUZ01000040.1"/>
</dbReference>